<accession>A0ABQ5GWW8</accession>
<evidence type="ECO:0000313" key="2">
    <source>
        <dbReference type="EMBL" id="GJT80146.1"/>
    </source>
</evidence>
<feature type="compositionally biased region" description="Basic and acidic residues" evidence="1">
    <location>
        <begin position="408"/>
        <end position="420"/>
    </location>
</feature>
<comment type="caution">
    <text evidence="2">The sequence shown here is derived from an EMBL/GenBank/DDBJ whole genome shotgun (WGS) entry which is preliminary data.</text>
</comment>
<proteinExistence type="predicted"/>
<reference evidence="2" key="2">
    <citation type="submission" date="2022-01" db="EMBL/GenBank/DDBJ databases">
        <authorList>
            <person name="Yamashiro T."/>
            <person name="Shiraishi A."/>
            <person name="Satake H."/>
            <person name="Nakayama K."/>
        </authorList>
    </citation>
    <scope>NUCLEOTIDE SEQUENCE</scope>
</reference>
<evidence type="ECO:0000313" key="3">
    <source>
        <dbReference type="Proteomes" id="UP001151760"/>
    </source>
</evidence>
<organism evidence="2 3">
    <name type="scientific">Tanacetum coccineum</name>
    <dbReference type="NCBI Taxonomy" id="301880"/>
    <lineage>
        <taxon>Eukaryota</taxon>
        <taxon>Viridiplantae</taxon>
        <taxon>Streptophyta</taxon>
        <taxon>Embryophyta</taxon>
        <taxon>Tracheophyta</taxon>
        <taxon>Spermatophyta</taxon>
        <taxon>Magnoliopsida</taxon>
        <taxon>eudicotyledons</taxon>
        <taxon>Gunneridae</taxon>
        <taxon>Pentapetalae</taxon>
        <taxon>asterids</taxon>
        <taxon>campanulids</taxon>
        <taxon>Asterales</taxon>
        <taxon>Asteraceae</taxon>
        <taxon>Asteroideae</taxon>
        <taxon>Anthemideae</taxon>
        <taxon>Anthemidinae</taxon>
        <taxon>Tanacetum</taxon>
    </lineage>
</organism>
<dbReference type="EMBL" id="BQNB010018963">
    <property type="protein sequence ID" value="GJT80146.1"/>
    <property type="molecule type" value="Genomic_DNA"/>
</dbReference>
<name>A0ABQ5GWW8_9ASTR</name>
<protein>
    <submittedName>
        <fullName evidence="2">Uncharacterized protein</fullName>
    </submittedName>
</protein>
<dbReference type="PANTHER" id="PTHR11439:SF509">
    <property type="entry name" value="RNA-DIRECTED DNA POLYMERASE"/>
    <property type="match status" value="1"/>
</dbReference>
<feature type="region of interest" description="Disordered" evidence="1">
    <location>
        <begin position="386"/>
        <end position="436"/>
    </location>
</feature>
<dbReference type="Proteomes" id="UP001151760">
    <property type="component" value="Unassembled WGS sequence"/>
</dbReference>
<sequence>MQGASELVKAPEVKRKRAKKQSQRSTALLFCLLSLSLKEKNLKKIAEASTDDSWVIGTKWVTENKRDVKTVVVGGIKQDWWPRDTHRKKEKVLDYDEVFAPVAELKPLEQGTVFGRHLYLFKDKYVAEILKKFDLVNVKAAITPMETKMPLTKDEEAFDVDVHLYRSMIGNSNDFYLNAVKVNLQVCSKAQTQTWALWFPRESPFDLEAFSDSDYGGSNLDRKSTTGGCQFLGQRPYLMAITATANTNADGTLEIKATIDTISTSRGDIYCPHHFSPQHEHAPSQMPMDDLLHKVPKLISRIDSLEMDLKLTKLTMGNAIVKLVKKVKKMERVFEKGNLVSILDFQEDVDAGVNKLILLEIAEQVNTASAEQVSTAEGVNTSSIKLSTGDKKLSTGNEQGSTVGAKKSTSDQDKGQREGKAPMISEETPKKSKKQVLQEEASLAEAIRLDTLQREEVAKQVHLDSLLAQRIAEEELSLKMFGEELQTKPQKDECDEARMMNQSKKWGKMEGNRMARKGCIQVLIRNDSEDIVQDVSNLYGVELGQQKIISWRYYESCRVHCLNLESMDVYMLIERSYPLSAEMCKAMLDKKLQGGKPDENCYKMLKMMERQWCGGGDDSSGVVTVVAKVAAGWWRPRWCGDCEGSGGEVVMVACGCEGDVGGSASAVVGGFSGDGSSGVAWGGDDGDDNGGGVMVGCGGEAAEGGGGAWRRVTRGIE</sequence>
<dbReference type="PANTHER" id="PTHR11439">
    <property type="entry name" value="GAG-POL-RELATED RETROTRANSPOSON"/>
    <property type="match status" value="1"/>
</dbReference>
<gene>
    <name evidence="2" type="ORF">Tco_1054488</name>
</gene>
<reference evidence="2" key="1">
    <citation type="journal article" date="2022" name="Int. J. Mol. Sci.">
        <title>Draft Genome of Tanacetum Coccineum: Genomic Comparison of Closely Related Tanacetum-Family Plants.</title>
        <authorList>
            <person name="Yamashiro T."/>
            <person name="Shiraishi A."/>
            <person name="Nakayama K."/>
            <person name="Satake H."/>
        </authorList>
    </citation>
    <scope>NUCLEOTIDE SEQUENCE</scope>
</reference>
<evidence type="ECO:0000256" key="1">
    <source>
        <dbReference type="SAM" id="MobiDB-lite"/>
    </source>
</evidence>
<keyword evidence="3" id="KW-1185">Reference proteome</keyword>